<evidence type="ECO:0000256" key="1">
    <source>
        <dbReference type="SAM" id="SignalP"/>
    </source>
</evidence>
<sequence>MKLSVTFLLILVTLSSLTGEKSSKRRLRDATLRGLLGQTRSCQDSREPCIVPNHCSSHVCCITNTGRQCALHNACDCKKA</sequence>
<proteinExistence type="evidence at transcript level"/>
<dbReference type="AlphaFoldDB" id="A0A291C1R5"/>
<protein>
    <submittedName>
        <fullName evidence="2">Conotoxin</fullName>
    </submittedName>
</protein>
<keyword evidence="1" id="KW-0732">Signal</keyword>
<feature type="chain" id="PRO_5012177324" evidence="1">
    <location>
        <begin position="20"/>
        <end position="80"/>
    </location>
</feature>
<reference evidence="2" key="1">
    <citation type="journal article" date="2017" name="Genome Biol. Evol.">
        <title>Divergence of the Venom Exogene Repertoire in Two Sister Species of Turriconus.</title>
        <authorList>
            <person name="Li Q."/>
            <person name="Barghi N."/>
            <person name="Lu A."/>
            <person name="Fedosov A.E."/>
            <person name="Bandyopadhyay P.K."/>
            <person name="Lluisma A.O."/>
            <person name="Concepcion G.P."/>
            <person name="Yandell M."/>
            <person name="Olivera B.M."/>
            <person name="Safavi-Hemami H."/>
        </authorList>
    </citation>
    <scope>NUCLEOTIDE SEQUENCE</scope>
    <source>
        <strain evidence="2">I1_Amz13.1ii</strain>
    </source>
</reference>
<evidence type="ECO:0000313" key="2">
    <source>
        <dbReference type="EMBL" id="ATF27392.1"/>
    </source>
</evidence>
<dbReference type="EMBL" id="MF576558">
    <property type="protein sequence ID" value="ATF27392.1"/>
    <property type="molecule type" value="mRNA"/>
</dbReference>
<accession>A0A291C1R5</accession>
<feature type="signal peptide" evidence="1">
    <location>
        <begin position="1"/>
        <end position="19"/>
    </location>
</feature>
<name>A0A291C1R5_9COND</name>
<reference evidence="2" key="2">
    <citation type="submission" date="2017-07" db="EMBL/GenBank/DDBJ databases">
        <authorList>
            <person name="Sun Z.S."/>
            <person name="Albrecht U."/>
            <person name="Echele G."/>
            <person name="Lee C.C."/>
        </authorList>
    </citation>
    <scope>NUCLEOTIDE SEQUENCE</scope>
    <source>
        <strain evidence="2">I1_Amz13.1ii</strain>
    </source>
</reference>
<organism evidence="2">
    <name type="scientific">Conus andremenezi</name>
    <dbReference type="NCBI Taxonomy" id="1077466"/>
    <lineage>
        <taxon>Eukaryota</taxon>
        <taxon>Metazoa</taxon>
        <taxon>Spiralia</taxon>
        <taxon>Lophotrochozoa</taxon>
        <taxon>Mollusca</taxon>
        <taxon>Gastropoda</taxon>
        <taxon>Caenogastropoda</taxon>
        <taxon>Neogastropoda</taxon>
        <taxon>Conoidea</taxon>
        <taxon>Conidae</taxon>
        <taxon>Conus</taxon>
        <taxon>Turriconus</taxon>
    </lineage>
</organism>